<evidence type="ECO:0000256" key="6">
    <source>
        <dbReference type="ARBA" id="ARBA00022968"/>
    </source>
</evidence>
<keyword evidence="4" id="KW-0808">Transferase</keyword>
<feature type="transmembrane region" description="Helical" evidence="10">
    <location>
        <begin position="17"/>
        <end position="34"/>
    </location>
</feature>
<dbReference type="Proteomes" id="UP001623330">
    <property type="component" value="Unassembled WGS sequence"/>
</dbReference>
<name>A0ABR4NSE9_9SACH</name>
<dbReference type="PANTHER" id="PTHR31392">
    <property type="entry name" value="ALPHA-1,3-MANNOSYLTRANSFERASE MNN1-RELATED"/>
    <property type="match status" value="1"/>
</dbReference>
<reference evidence="11 12" key="1">
    <citation type="submission" date="2024-05" db="EMBL/GenBank/DDBJ databases">
        <title>Long read based assembly of the Candida bracarensis genome reveals expanded adhesin content.</title>
        <authorList>
            <person name="Marcet-Houben M."/>
            <person name="Ksiezopolska E."/>
            <person name="Gabaldon T."/>
        </authorList>
    </citation>
    <scope>NUCLEOTIDE SEQUENCE [LARGE SCALE GENOMIC DNA]</scope>
    <source>
        <strain evidence="11 12">CBM6</strain>
    </source>
</reference>
<evidence type="ECO:0000256" key="2">
    <source>
        <dbReference type="ARBA" id="ARBA00009105"/>
    </source>
</evidence>
<dbReference type="PANTHER" id="PTHR31392:SF1">
    <property type="entry name" value="ALPHA-1,3-MANNOSYLTRANSFERASE MNN1-RELATED"/>
    <property type="match status" value="1"/>
</dbReference>
<dbReference type="InterPro" id="IPR029044">
    <property type="entry name" value="Nucleotide-diphossugar_trans"/>
</dbReference>
<accession>A0ABR4NSE9</accession>
<evidence type="ECO:0000256" key="4">
    <source>
        <dbReference type="ARBA" id="ARBA00022679"/>
    </source>
</evidence>
<evidence type="ECO:0000256" key="3">
    <source>
        <dbReference type="ARBA" id="ARBA00022676"/>
    </source>
</evidence>
<dbReference type="EMBL" id="JBEVYD010000007">
    <property type="protein sequence ID" value="KAL3231358.1"/>
    <property type="molecule type" value="Genomic_DNA"/>
</dbReference>
<evidence type="ECO:0000256" key="7">
    <source>
        <dbReference type="ARBA" id="ARBA00022989"/>
    </source>
</evidence>
<keyword evidence="8 10" id="KW-0472">Membrane</keyword>
<gene>
    <name evidence="11" type="ORF">RNJ44_00393</name>
</gene>
<keyword evidence="3" id="KW-0328">Glycosyltransferase</keyword>
<evidence type="ECO:0008006" key="13">
    <source>
        <dbReference type="Google" id="ProtNLM"/>
    </source>
</evidence>
<dbReference type="InterPro" id="IPR022751">
    <property type="entry name" value="Alpha_mannosyltransferase"/>
</dbReference>
<comment type="subcellular location">
    <subcellularLocation>
        <location evidence="1">Membrane</location>
        <topology evidence="1">Single-pass type II membrane protein</topology>
    </subcellularLocation>
</comment>
<evidence type="ECO:0000256" key="9">
    <source>
        <dbReference type="ARBA" id="ARBA00023180"/>
    </source>
</evidence>
<protein>
    <recommendedName>
        <fullName evidence="13">Alpha-1,3-mannosyltransferase</fullName>
    </recommendedName>
</protein>
<keyword evidence="5 10" id="KW-0812">Transmembrane</keyword>
<organism evidence="11 12">
    <name type="scientific">Nakaseomyces bracarensis</name>
    <dbReference type="NCBI Taxonomy" id="273131"/>
    <lineage>
        <taxon>Eukaryota</taxon>
        <taxon>Fungi</taxon>
        <taxon>Dikarya</taxon>
        <taxon>Ascomycota</taxon>
        <taxon>Saccharomycotina</taxon>
        <taxon>Saccharomycetes</taxon>
        <taxon>Saccharomycetales</taxon>
        <taxon>Saccharomycetaceae</taxon>
        <taxon>Nakaseomyces</taxon>
    </lineage>
</organism>
<dbReference type="Pfam" id="PF11051">
    <property type="entry name" value="Mannosyl_trans3"/>
    <property type="match status" value="1"/>
</dbReference>
<evidence type="ECO:0000313" key="12">
    <source>
        <dbReference type="Proteomes" id="UP001623330"/>
    </source>
</evidence>
<comment type="similarity">
    <text evidence="2">Belongs to the MNN1/MNT family.</text>
</comment>
<evidence type="ECO:0000313" key="11">
    <source>
        <dbReference type="EMBL" id="KAL3231358.1"/>
    </source>
</evidence>
<keyword evidence="6" id="KW-0735">Signal-anchor</keyword>
<comment type="caution">
    <text evidence="11">The sequence shown here is derived from an EMBL/GenBank/DDBJ whole genome shotgun (WGS) entry which is preliminary data.</text>
</comment>
<dbReference type="SUPFAM" id="SSF53448">
    <property type="entry name" value="Nucleotide-diphospho-sugar transferases"/>
    <property type="match status" value="1"/>
</dbReference>
<evidence type="ECO:0000256" key="8">
    <source>
        <dbReference type="ARBA" id="ARBA00023136"/>
    </source>
</evidence>
<keyword evidence="9" id="KW-0325">Glycoprotein</keyword>
<keyword evidence="7 10" id="KW-1133">Transmembrane helix</keyword>
<evidence type="ECO:0000256" key="10">
    <source>
        <dbReference type="SAM" id="Phobius"/>
    </source>
</evidence>
<proteinExistence type="inferred from homology"/>
<keyword evidence="12" id="KW-1185">Reference proteome</keyword>
<evidence type="ECO:0000256" key="1">
    <source>
        <dbReference type="ARBA" id="ARBA00004606"/>
    </source>
</evidence>
<evidence type="ECO:0000256" key="5">
    <source>
        <dbReference type="ARBA" id="ARBA00022692"/>
    </source>
</evidence>
<sequence>MDSTMFRNFNVQGRKKLSIYVGLLLTIALLVWNLSTYRDDTVTIGAQGLYRGTRKALPKSVFKTYLENTKSKEKDEVGEWNADRTPRAEKCKLLITALGQQGYDNHPTPFEITAQSFSFTAGLAESIRLYSYCFMDGDLSIHDILHETQFSNNKEEILERIFPFLKLEVWDDIIWPQIELLNKDKILTPPKVYEPLKKFNIEFLSNWRKASKGKGIVTTFGAEDVELFIKQLRSLRQLGNNLPIELVTHNNNLPTDKIELIREYAKKFRQNVYIIDVTNVLNKEYADKYIQGFNNKWIASIFNTFEEFILLDADAIPFNKPVEFFRKPEYRATGMYLYQDRHIPSGTVDKKCLEILKAAELSGSESRVLNSGFKVNPFLTNEKDYQTANERSYYKLFAERQLHHVDSGLVIVNKKKSFDSLLMGFLLNTDTKLSQCFHGDKEFFWIGALMSNNDYFIDERKAAIVGAIGGFEQDNRKYHKICSAQIGHVSADNKIEWINGGLKVCKFKDCAKQDFEREPDFFNERHREVSLLQDFYDSPLLIDGFMVDSPPTFTWMNVRECKMFMYCLFNDRSPAIVSNAPPNSDFVQFTTDYQKKINKITQQWTESLDL</sequence>